<feature type="region of interest" description="Disordered" evidence="1">
    <location>
        <begin position="392"/>
        <end position="422"/>
    </location>
</feature>
<reference evidence="2 3" key="1">
    <citation type="journal article" date="2020" name="Genomics">
        <title>Complete, high-quality genomes from long-read metagenomic sequencing of two wolf lichen thalli reveals enigmatic genome architecture.</title>
        <authorList>
            <person name="McKenzie S.K."/>
            <person name="Walston R.F."/>
            <person name="Allen J.L."/>
        </authorList>
    </citation>
    <scope>NUCLEOTIDE SEQUENCE [LARGE SCALE GENOMIC DNA]</scope>
    <source>
        <strain evidence="2">WasteWater2</strain>
    </source>
</reference>
<feature type="compositionally biased region" description="Basic and acidic residues" evidence="1">
    <location>
        <begin position="361"/>
        <end position="371"/>
    </location>
</feature>
<dbReference type="Proteomes" id="UP000578531">
    <property type="component" value="Unassembled WGS sequence"/>
</dbReference>
<feature type="compositionally biased region" description="Polar residues" evidence="1">
    <location>
        <begin position="84"/>
        <end position="94"/>
    </location>
</feature>
<feature type="compositionally biased region" description="Low complexity" evidence="1">
    <location>
        <begin position="511"/>
        <end position="527"/>
    </location>
</feature>
<feature type="compositionally biased region" description="Low complexity" evidence="1">
    <location>
        <begin position="574"/>
        <end position="596"/>
    </location>
</feature>
<dbReference type="RefSeq" id="XP_037169718.1">
    <property type="nucleotide sequence ID" value="XM_037303071.1"/>
</dbReference>
<feature type="compositionally biased region" description="Basic residues" evidence="1">
    <location>
        <begin position="685"/>
        <end position="694"/>
    </location>
</feature>
<protein>
    <recommendedName>
        <fullName evidence="4">Methyltransferase type 11 domain-containing protein</fullName>
    </recommendedName>
</protein>
<accession>A0A8H6L987</accession>
<feature type="region of interest" description="Disordered" evidence="1">
    <location>
        <begin position="1457"/>
        <end position="1482"/>
    </location>
</feature>
<dbReference type="CDD" id="cd02440">
    <property type="entry name" value="AdoMet_MTases"/>
    <property type="match status" value="1"/>
</dbReference>
<proteinExistence type="predicted"/>
<feature type="compositionally biased region" description="Low complexity" evidence="1">
    <location>
        <begin position="247"/>
        <end position="259"/>
    </location>
</feature>
<feature type="region of interest" description="Disordered" evidence="1">
    <location>
        <begin position="189"/>
        <end position="373"/>
    </location>
</feature>
<dbReference type="SUPFAM" id="SSF53335">
    <property type="entry name" value="S-adenosyl-L-methionine-dependent methyltransferases"/>
    <property type="match status" value="1"/>
</dbReference>
<dbReference type="OrthoDB" id="5382952at2759"/>
<feature type="region of interest" description="Disordered" evidence="1">
    <location>
        <begin position="1"/>
        <end position="177"/>
    </location>
</feature>
<feature type="compositionally biased region" description="Polar residues" evidence="1">
    <location>
        <begin position="145"/>
        <end position="167"/>
    </location>
</feature>
<feature type="compositionally biased region" description="Low complexity" evidence="1">
    <location>
        <begin position="462"/>
        <end position="476"/>
    </location>
</feature>
<dbReference type="Gene3D" id="3.40.50.150">
    <property type="entry name" value="Vaccinia Virus protein VP39"/>
    <property type="match status" value="1"/>
</dbReference>
<evidence type="ECO:0000256" key="1">
    <source>
        <dbReference type="SAM" id="MobiDB-lite"/>
    </source>
</evidence>
<keyword evidence="3" id="KW-1185">Reference proteome</keyword>
<evidence type="ECO:0008006" key="4">
    <source>
        <dbReference type="Google" id="ProtNLM"/>
    </source>
</evidence>
<gene>
    <name evidence="2" type="ORF">HO173_001127</name>
</gene>
<evidence type="ECO:0000313" key="3">
    <source>
        <dbReference type="Proteomes" id="UP000578531"/>
    </source>
</evidence>
<feature type="region of interest" description="Disordered" evidence="1">
    <location>
        <begin position="638"/>
        <end position="700"/>
    </location>
</feature>
<dbReference type="InterPro" id="IPR029063">
    <property type="entry name" value="SAM-dependent_MTases_sf"/>
</dbReference>
<feature type="compositionally biased region" description="Low complexity" evidence="1">
    <location>
        <begin position="1206"/>
        <end position="1219"/>
    </location>
</feature>
<feature type="region of interest" description="Disordered" evidence="1">
    <location>
        <begin position="966"/>
        <end position="987"/>
    </location>
</feature>
<organism evidence="2 3">
    <name type="scientific">Letharia columbiana</name>
    <dbReference type="NCBI Taxonomy" id="112416"/>
    <lineage>
        <taxon>Eukaryota</taxon>
        <taxon>Fungi</taxon>
        <taxon>Dikarya</taxon>
        <taxon>Ascomycota</taxon>
        <taxon>Pezizomycotina</taxon>
        <taxon>Lecanoromycetes</taxon>
        <taxon>OSLEUM clade</taxon>
        <taxon>Lecanoromycetidae</taxon>
        <taxon>Lecanorales</taxon>
        <taxon>Lecanorineae</taxon>
        <taxon>Parmeliaceae</taxon>
        <taxon>Letharia</taxon>
    </lineage>
</organism>
<feature type="compositionally biased region" description="Low complexity" evidence="1">
    <location>
        <begin position="64"/>
        <end position="83"/>
    </location>
</feature>
<feature type="compositionally biased region" description="Polar residues" evidence="1">
    <location>
        <begin position="641"/>
        <end position="665"/>
    </location>
</feature>
<feature type="compositionally biased region" description="Polar residues" evidence="1">
    <location>
        <begin position="43"/>
        <end position="53"/>
    </location>
</feature>
<name>A0A8H6L987_9LECA</name>
<dbReference type="EMBL" id="JACCJC010000003">
    <property type="protein sequence ID" value="KAF6240459.1"/>
    <property type="molecule type" value="Genomic_DNA"/>
</dbReference>
<feature type="compositionally biased region" description="Polar residues" evidence="1">
    <location>
        <begin position="189"/>
        <end position="222"/>
    </location>
</feature>
<feature type="compositionally biased region" description="Low complexity" evidence="1">
    <location>
        <begin position="312"/>
        <end position="321"/>
    </location>
</feature>
<feature type="region of interest" description="Disordered" evidence="1">
    <location>
        <begin position="540"/>
        <end position="609"/>
    </location>
</feature>
<feature type="region of interest" description="Disordered" evidence="1">
    <location>
        <begin position="1153"/>
        <end position="1245"/>
    </location>
</feature>
<dbReference type="GeneID" id="59282803"/>
<feature type="compositionally biased region" description="Polar residues" evidence="1">
    <location>
        <begin position="332"/>
        <end position="341"/>
    </location>
</feature>
<sequence>MASRGAFGFKSAKQSGKAESKEKTPVGPSPRPPIASSASNSSKMPTHSSSFFSRSKHIRPKVDSSSSNIATSSNTSTSKSQSSLRVATTRSEPGTRTIAEPARNAGLGISTLTQSPGIPAPKSGKQVRNILRRKAPIVQHGQYARTDSSASSYEPTPSTNPLQTVSSPGGYRDAFPGSVFGIAVPAVSSTPALGQSSELATSSSRMASYNTRNTPEALSTQNLPPPTPTFADSGSSTRRSESPGAFSRTSTPTSMSSQSPGVSTPIKAPIGRKQLSPTRSRPPVTRRKFPGVPLQEDSNISRSRGLTAVRESLTSSSSSSTVKGTDRRDGSQVHSTSNRSTPIPPSPPVRQSSMRLGPSPLKDHGRRREFIKGAPDLRSYDAVGLQRPHGESFVAQNDSYRHNWSRTPPPRPSREGTPSLDLNDTLDLLQGTKTRIILDRDVPSSERAVGTNTSRTALGRFPSNASSMSARPSRMPSPNPVVTNPLRPIRSEPSKPQALPLVETNVGGVPSTKDPSPLSASSSKSSSRFGFFMKRTRSPLDTAAFENPEKAAKKGPAAGTGHEGYGKYARRGRSGSISTSASRGRSTSTNSAGRTSISRKSSFTSRDDHEMDEFLRERLAPVVMTGGGQAIDGRTLASVHHPTSSGESAAAMTSSESLDGTSEPLSRQMLMRSETPGRELANMHYLRRDHRRLPDRKDNPEYRMKQQEEGYVGSSYGEPTLAARRSAHRSQLFGKAVEVMKIPAPIDTRAVAASPSMESHDDLQSILIRTDGTLQLNDNIIERREGNWLKSQNPEGRARSRSPKKWAFFQRAQASPRTRVEAIAPPSSNDQTSVRELPATVSSLPKSRSVAFYALLDGSEQEVSNEMGVIQSAERNRLNTIHSGVPASLSAQDISPQRDHRLSTLLPSPPRLIAESPNLRVPLTPSVILRPPEATTAAAREVRPVPLPEPKKPRLQQVGRIPRVVSKRDRPHKPPPQSFSRPFARRPSIVNEAPTTVPEIGAQNHVERPRLGILTEFIPSNTWGDQDSAKPASAPVKPSEGFYRIDKDEFLAFPPRIESEVSGSSSSGILSLVGTTAIVPEPGTAPDEDEVWNEYNEFLDTVESPAPLAEESKNPLKTILRKGGWAPEPLHIRKVSSGTGSSSSIEKRVSATYPGISAPTRPLPSPPDRSKLSGSGRPATPVTISDLSAGYGDQNRSGAINRRRSLSSGSRYSTSSIESDPNWLGGRENRQKKTSTPPVSAKTHTGPIVQSSLRFDALMTSRWLSFDRVLFSPALVEAKRNHKDRVLVLDGLGNDDWSFYCAETYVDVDIFNLSPKPASPPQIGALQLPKNYHQVQHVDIKTPFPFETGSFTAAVFRFPAATSEDAYLNSISECMRVLRPGGYLEMSILDIDMVNMGNRARRTLGELKYRMAVSQPELDLRPLSDSLQKMVKQSGFENLNRCVLNVPVAGHVSRSRFRPGSLDENSGTLGDLRKEPSGQGDGGLAKSLAIVGRWWFTRCYEMITLPYGGLERSIWNDEALLQECEKRGTGFKLLLCYAQKPVDP</sequence>
<comment type="caution">
    <text evidence="2">The sequence shown here is derived from an EMBL/GenBank/DDBJ whole genome shotgun (WGS) entry which is preliminary data.</text>
</comment>
<feature type="region of interest" description="Disordered" evidence="1">
    <location>
        <begin position="446"/>
        <end position="527"/>
    </location>
</feature>
<evidence type="ECO:0000313" key="2">
    <source>
        <dbReference type="EMBL" id="KAF6240459.1"/>
    </source>
</evidence>